<dbReference type="RefSeq" id="WP_095166235.1">
    <property type="nucleotide sequence ID" value="NZ_JASHIF010000011.1"/>
</dbReference>
<dbReference type="NCBIfam" id="NF010532">
    <property type="entry name" value="PRK13922.9-3"/>
    <property type="match status" value="1"/>
</dbReference>
<keyword evidence="6" id="KW-1133">Transmembrane helix</keyword>
<dbReference type="InterPro" id="IPR042177">
    <property type="entry name" value="Cell/Rod_1"/>
</dbReference>
<protein>
    <recommendedName>
        <fullName evidence="2">Cell shape-determining protein MreC</fullName>
    </recommendedName>
    <alternativeName>
        <fullName evidence="4">Cell shape protein MreC</fullName>
    </alternativeName>
</protein>
<dbReference type="PANTHER" id="PTHR34138">
    <property type="entry name" value="CELL SHAPE-DETERMINING PROTEIN MREC"/>
    <property type="match status" value="1"/>
</dbReference>
<evidence type="ECO:0000256" key="6">
    <source>
        <dbReference type="SAM" id="Phobius"/>
    </source>
</evidence>
<evidence type="ECO:0000256" key="3">
    <source>
        <dbReference type="ARBA" id="ARBA00022960"/>
    </source>
</evidence>
<reference evidence="8 9" key="1">
    <citation type="submission" date="2023-05" db="EMBL/GenBank/DDBJ databases">
        <title>Novel species of genus Flectobacillus isolated from stream in China.</title>
        <authorList>
            <person name="Lu H."/>
        </authorList>
    </citation>
    <scope>NUCLEOTIDE SEQUENCE [LARGE SCALE GENOMIC DNA]</scope>
    <source>
        <strain evidence="8 9">KCTC 42575</strain>
    </source>
</reference>
<dbReference type="Pfam" id="PF04085">
    <property type="entry name" value="MreC"/>
    <property type="match status" value="1"/>
</dbReference>
<dbReference type="Gene3D" id="2.40.10.340">
    <property type="entry name" value="Rod shape-determining protein MreC, domain 1"/>
    <property type="match status" value="1"/>
</dbReference>
<keyword evidence="3" id="KW-0133">Cell shape</keyword>
<keyword evidence="6" id="KW-0812">Transmembrane</keyword>
<dbReference type="InterPro" id="IPR055342">
    <property type="entry name" value="MreC_beta-barrel_core"/>
</dbReference>
<feature type="domain" description="Rod shape-determining protein MreC beta-barrel core" evidence="7">
    <location>
        <begin position="115"/>
        <end position="261"/>
    </location>
</feature>
<gene>
    <name evidence="8" type="primary">mreC</name>
    <name evidence="8" type="ORF">QM524_14470</name>
</gene>
<dbReference type="InterPro" id="IPR007221">
    <property type="entry name" value="MreC"/>
</dbReference>
<evidence type="ECO:0000256" key="5">
    <source>
        <dbReference type="SAM" id="MobiDB-lite"/>
    </source>
</evidence>
<comment type="caution">
    <text evidence="8">The sequence shown here is derived from an EMBL/GenBank/DDBJ whole genome shotgun (WGS) entry which is preliminary data.</text>
</comment>
<sequence>MYRLFQFISKQRAFIVFVLLEVLSLWMFYSYNNYPNAVFFNTTNYYAAKALETSNSIAEFYNLRNVNQDLAMENKQLRETVLKLQAQQLVQPKVNYKADSIVAARFQPIVAKVTELTTNQFNNYITIDKGTADGLAPGMGVISSTGVVGKIKSCSEHMSRVISVLHSEYTMSAKIRRNNEIGSVKWDGKNPELLEMTDVSRYKLVKQRDTIVTSDYNYVFPADIAIGYVTKVGVKKDMTFHDIQLKVATNFNTLSYVYVIKNRLEKEVKQLEETPENKTPQTSKAPQTTKP</sequence>
<dbReference type="InterPro" id="IPR042175">
    <property type="entry name" value="Cell/Rod_MreC_2"/>
</dbReference>
<dbReference type="EMBL" id="JASHIF010000011">
    <property type="protein sequence ID" value="MDI9860414.1"/>
    <property type="molecule type" value="Genomic_DNA"/>
</dbReference>
<feature type="compositionally biased region" description="Polar residues" evidence="5">
    <location>
        <begin position="277"/>
        <end position="291"/>
    </location>
</feature>
<evidence type="ECO:0000256" key="4">
    <source>
        <dbReference type="ARBA" id="ARBA00032089"/>
    </source>
</evidence>
<dbReference type="Proteomes" id="UP001236507">
    <property type="component" value="Unassembled WGS sequence"/>
</dbReference>
<evidence type="ECO:0000313" key="8">
    <source>
        <dbReference type="EMBL" id="MDI9860414.1"/>
    </source>
</evidence>
<evidence type="ECO:0000256" key="1">
    <source>
        <dbReference type="ARBA" id="ARBA00009369"/>
    </source>
</evidence>
<dbReference type="PANTHER" id="PTHR34138:SF1">
    <property type="entry name" value="CELL SHAPE-DETERMINING PROTEIN MREC"/>
    <property type="match status" value="1"/>
</dbReference>
<feature type="region of interest" description="Disordered" evidence="5">
    <location>
        <begin position="270"/>
        <end position="291"/>
    </location>
</feature>
<organism evidence="8 9">
    <name type="scientific">Flectobacillus roseus</name>
    <dbReference type="NCBI Taxonomy" id="502259"/>
    <lineage>
        <taxon>Bacteria</taxon>
        <taxon>Pseudomonadati</taxon>
        <taxon>Bacteroidota</taxon>
        <taxon>Cytophagia</taxon>
        <taxon>Cytophagales</taxon>
        <taxon>Flectobacillaceae</taxon>
        <taxon>Flectobacillus</taxon>
    </lineage>
</organism>
<proteinExistence type="inferred from homology"/>
<evidence type="ECO:0000313" key="9">
    <source>
        <dbReference type="Proteomes" id="UP001236507"/>
    </source>
</evidence>
<accession>A0ABT6YA05</accession>
<comment type="similarity">
    <text evidence="1">Belongs to the MreC family.</text>
</comment>
<keyword evidence="6" id="KW-0472">Membrane</keyword>
<dbReference type="Gene3D" id="2.40.10.350">
    <property type="entry name" value="Rod shape-determining protein MreC, domain 2"/>
    <property type="match status" value="1"/>
</dbReference>
<feature type="transmembrane region" description="Helical" evidence="6">
    <location>
        <begin position="12"/>
        <end position="31"/>
    </location>
</feature>
<evidence type="ECO:0000259" key="7">
    <source>
        <dbReference type="Pfam" id="PF04085"/>
    </source>
</evidence>
<keyword evidence="9" id="KW-1185">Reference proteome</keyword>
<name>A0ABT6YA05_9BACT</name>
<evidence type="ECO:0000256" key="2">
    <source>
        <dbReference type="ARBA" id="ARBA00013855"/>
    </source>
</evidence>